<organism evidence="5 6">
    <name type="scientific">Pleodorina starrii</name>
    <dbReference type="NCBI Taxonomy" id="330485"/>
    <lineage>
        <taxon>Eukaryota</taxon>
        <taxon>Viridiplantae</taxon>
        <taxon>Chlorophyta</taxon>
        <taxon>core chlorophytes</taxon>
        <taxon>Chlorophyceae</taxon>
        <taxon>CS clade</taxon>
        <taxon>Chlamydomonadales</taxon>
        <taxon>Volvocaceae</taxon>
        <taxon>Pleodorina</taxon>
    </lineage>
</organism>
<dbReference type="InterPro" id="IPR001296">
    <property type="entry name" value="Glyco_trans_1"/>
</dbReference>
<keyword evidence="1" id="KW-0328">Glycosyltransferase</keyword>
<proteinExistence type="predicted"/>
<feature type="domain" description="Glycosyltransferase 2-like" evidence="3">
    <location>
        <begin position="8"/>
        <end position="108"/>
    </location>
</feature>
<name>A0A9W6C2W9_9CHLO</name>
<dbReference type="Proteomes" id="UP001165080">
    <property type="component" value="Unassembled WGS sequence"/>
</dbReference>
<dbReference type="Gene3D" id="3.40.50.2000">
    <property type="entry name" value="Glycogen Phosphorylase B"/>
    <property type="match status" value="2"/>
</dbReference>
<dbReference type="InterPro" id="IPR001173">
    <property type="entry name" value="Glyco_trans_2-like"/>
</dbReference>
<dbReference type="SUPFAM" id="SSF53448">
    <property type="entry name" value="Nucleotide-diphospho-sugar transferases"/>
    <property type="match status" value="1"/>
</dbReference>
<dbReference type="SUPFAM" id="SSF53756">
    <property type="entry name" value="UDP-Glycosyltransferase/glycogen phosphorylase"/>
    <property type="match status" value="1"/>
</dbReference>
<dbReference type="PANTHER" id="PTHR12526">
    <property type="entry name" value="GLYCOSYLTRANSFERASE"/>
    <property type="match status" value="1"/>
</dbReference>
<dbReference type="InterPro" id="IPR028098">
    <property type="entry name" value="Glyco_trans_4-like_N"/>
</dbReference>
<dbReference type="InterPro" id="IPR029044">
    <property type="entry name" value="Nucleotide-diphossugar_trans"/>
</dbReference>
<dbReference type="EMBL" id="BRXU01000073">
    <property type="protein sequence ID" value="GLC62888.1"/>
    <property type="molecule type" value="Genomic_DNA"/>
</dbReference>
<feature type="domain" description="Glycosyltransferase subfamily 4-like N-terminal" evidence="4">
    <location>
        <begin position="487"/>
        <end position="649"/>
    </location>
</feature>
<protein>
    <recommendedName>
        <fullName evidence="7">Glycosyltransferase</fullName>
    </recommendedName>
</protein>
<dbReference type="Pfam" id="PF00534">
    <property type="entry name" value="Glycos_transf_1"/>
    <property type="match status" value="1"/>
</dbReference>
<feature type="domain" description="Glycosyl transferase family 1" evidence="2">
    <location>
        <begin position="674"/>
        <end position="828"/>
    </location>
</feature>
<dbReference type="Gene3D" id="3.90.550.10">
    <property type="entry name" value="Spore Coat Polysaccharide Biosynthesis Protein SpsA, Chain A"/>
    <property type="match status" value="1"/>
</dbReference>
<sequence>MSPRDQVSVVIPVWGHPVLLDDAIGAVHREMASGTIRRLVVVNDGCEHDETMTSIASWQALLGERMAALHVPNGGLSTARNCGIDAALALDQDIAAVLLLDADNVLAAGAGAAFGRALARHPDRDWFYPDFDFFGQKGHYVTDREPDLLFHAHVNLCEAGSLIRRRVLDAGLRFDETMKQGYEDWDFWLSAASRGFRGQPFAEPVLLYRKRPASMLAGSHDRDGELRRFLEQKHRWLFSCPALLALEAARFPRYALVEGGQAFLCTDPDQGKSVPLAELERRIFAHLADPHRNHAPAVLIFLRDGTRARLAQARLLHGFLWNCERRQARLEWPGDVDLFFLDASDAGHAVHSDLGNPDRPSDGAVLSMQGLRRILLETDAAWAREIDRTPCPHPVTSWGLEVADGRAARPDSDSAAEVMRGFLVALHRSRYRPALDQSWNWRETGGAASRAMAVEIPRKAVSGGIVFPLLKQPGRKDIGMVLPIFDFGGVEKVAASLARELAAAGHRLHLFIASDRPIHSDAWALEPFATVSWLPDASTLDWSGPEYLGTAEPSWGNGTERADLAGLLSSMDAVINAHSAALHKVAGRLRQQGILMIDHEHLVERSTYGRNYGPPKLALAYEHAYDLVLTCSRTLAHWLNAQGMPRRKLCPLVNAPGYPLKADRLAKALDDRATRPGDGPLRVLFMGRLDPQKGVHRLAAILGDLARHAPDMRLSVAGQAVVDAPADLAFPPQVRMLGAVRGPDALTALLADTDVMILPSHYEGLPLSVLEAQRLGVVVLATDVGAMREAIRDGVDGFILPEDGCEDAFVRLVLDLDRDRARLRAVSAAAAAVLTALQSNRLDLVAEVHAAMVGRPKLSLSGGYNTVTSAFGACVPGGTRCDVLPVASDAHAVELRSAGLQWMTLEAPLPDGVIARKCFIECQARGEVPLVADVFLRSFDAEGEAQDSGHVEWRIQQDSVSLCSLDLPAADEEATGRRVIIHLRQPAQRLVLSGLALTLI</sequence>
<evidence type="ECO:0008006" key="7">
    <source>
        <dbReference type="Google" id="ProtNLM"/>
    </source>
</evidence>
<keyword evidence="1" id="KW-0808">Transferase</keyword>
<dbReference type="AlphaFoldDB" id="A0A9W6C2W9"/>
<dbReference type="CDD" id="cd03801">
    <property type="entry name" value="GT4_PimA-like"/>
    <property type="match status" value="1"/>
</dbReference>
<reference evidence="5 6" key="1">
    <citation type="journal article" date="2023" name="Commun. Biol.">
        <title>Reorganization of the ancestral sex-determining regions during the evolution of trioecy in Pleodorina starrii.</title>
        <authorList>
            <person name="Takahashi K."/>
            <person name="Suzuki S."/>
            <person name="Kawai-Toyooka H."/>
            <person name="Yamamoto K."/>
            <person name="Hamaji T."/>
            <person name="Ootsuki R."/>
            <person name="Yamaguchi H."/>
            <person name="Kawachi M."/>
            <person name="Higashiyama T."/>
            <person name="Nozaki H."/>
        </authorList>
    </citation>
    <scope>NUCLEOTIDE SEQUENCE [LARGE SCALE GENOMIC DNA]</scope>
    <source>
        <strain evidence="5 6">NIES-4479</strain>
    </source>
</reference>
<evidence type="ECO:0000313" key="6">
    <source>
        <dbReference type="Proteomes" id="UP001165080"/>
    </source>
</evidence>
<dbReference type="Pfam" id="PF00535">
    <property type="entry name" value="Glycos_transf_2"/>
    <property type="match status" value="1"/>
</dbReference>
<evidence type="ECO:0000259" key="3">
    <source>
        <dbReference type="Pfam" id="PF00535"/>
    </source>
</evidence>
<evidence type="ECO:0000259" key="2">
    <source>
        <dbReference type="Pfam" id="PF00534"/>
    </source>
</evidence>
<keyword evidence="6" id="KW-1185">Reference proteome</keyword>
<dbReference type="PANTHER" id="PTHR12526:SF638">
    <property type="entry name" value="SPORE COAT PROTEIN SA"/>
    <property type="match status" value="1"/>
</dbReference>
<dbReference type="Pfam" id="PF13439">
    <property type="entry name" value="Glyco_transf_4"/>
    <property type="match status" value="1"/>
</dbReference>
<dbReference type="CDD" id="cd00761">
    <property type="entry name" value="Glyco_tranf_GTA_type"/>
    <property type="match status" value="1"/>
</dbReference>
<evidence type="ECO:0000313" key="5">
    <source>
        <dbReference type="EMBL" id="GLC62888.1"/>
    </source>
</evidence>
<gene>
    <name evidence="5" type="primary">PLESTB004055</name>
    <name evidence="5" type="ORF">PLESTB_001955100</name>
</gene>
<comment type="caution">
    <text evidence="5">The sequence shown here is derived from an EMBL/GenBank/DDBJ whole genome shotgun (WGS) entry which is preliminary data.</text>
</comment>
<evidence type="ECO:0000259" key="4">
    <source>
        <dbReference type="Pfam" id="PF13439"/>
    </source>
</evidence>
<dbReference type="GO" id="GO:0016757">
    <property type="term" value="F:glycosyltransferase activity"/>
    <property type="evidence" value="ECO:0007669"/>
    <property type="project" value="UniProtKB-KW"/>
</dbReference>
<accession>A0A9W6C2W9</accession>
<evidence type="ECO:0000256" key="1">
    <source>
        <dbReference type="ARBA" id="ARBA00022676"/>
    </source>
</evidence>